<sequence length="199" mass="22854">METTSTGSCNQCDTSLTQIRLPSRKCAWHYLVSPPPQPRVRDGIGFFDLPAEIRNEIYRYSLGMNIEKVPRMPHIKRDDRFNLFQVCRLVYGEAATFLYNNGSSYIPIVCGMQIKTYWQFLLAEKDALMPHAATTQLVSVAAFRDFRLHLHVQHLIPPDSDLLLRPLQSVLEIMRSGRLELWGGARRKGTVHLDHFLAD</sequence>
<dbReference type="OrthoDB" id="3673440at2759"/>
<organism evidence="1 2">
    <name type="scientific">Corynespora cassiicola Philippines</name>
    <dbReference type="NCBI Taxonomy" id="1448308"/>
    <lineage>
        <taxon>Eukaryota</taxon>
        <taxon>Fungi</taxon>
        <taxon>Dikarya</taxon>
        <taxon>Ascomycota</taxon>
        <taxon>Pezizomycotina</taxon>
        <taxon>Dothideomycetes</taxon>
        <taxon>Pleosporomycetidae</taxon>
        <taxon>Pleosporales</taxon>
        <taxon>Corynesporascaceae</taxon>
        <taxon>Corynespora</taxon>
    </lineage>
</organism>
<proteinExistence type="predicted"/>
<dbReference type="AlphaFoldDB" id="A0A2T2P4V3"/>
<evidence type="ECO:0000313" key="1">
    <source>
        <dbReference type="EMBL" id="PSN72623.1"/>
    </source>
</evidence>
<gene>
    <name evidence="1" type="ORF">BS50DRAFT_484810</name>
</gene>
<reference evidence="1 2" key="1">
    <citation type="journal article" date="2018" name="Front. Microbiol.">
        <title>Genome-Wide Analysis of Corynespora cassiicola Leaf Fall Disease Putative Effectors.</title>
        <authorList>
            <person name="Lopez D."/>
            <person name="Ribeiro S."/>
            <person name="Label P."/>
            <person name="Fumanal B."/>
            <person name="Venisse J.S."/>
            <person name="Kohler A."/>
            <person name="de Oliveira R.R."/>
            <person name="Labutti K."/>
            <person name="Lipzen A."/>
            <person name="Lail K."/>
            <person name="Bauer D."/>
            <person name="Ohm R.A."/>
            <person name="Barry K.W."/>
            <person name="Spatafora J."/>
            <person name="Grigoriev I.V."/>
            <person name="Martin F.M."/>
            <person name="Pujade-Renaud V."/>
        </authorList>
    </citation>
    <scope>NUCLEOTIDE SEQUENCE [LARGE SCALE GENOMIC DNA]</scope>
    <source>
        <strain evidence="1 2">Philippines</strain>
    </source>
</reference>
<protein>
    <recommendedName>
        <fullName evidence="3">F-box domain-containing protein</fullName>
    </recommendedName>
</protein>
<name>A0A2T2P4V3_CORCC</name>
<dbReference type="EMBL" id="KZ678130">
    <property type="protein sequence ID" value="PSN72623.1"/>
    <property type="molecule type" value="Genomic_DNA"/>
</dbReference>
<feature type="non-terminal residue" evidence="1">
    <location>
        <position position="199"/>
    </location>
</feature>
<evidence type="ECO:0008006" key="3">
    <source>
        <dbReference type="Google" id="ProtNLM"/>
    </source>
</evidence>
<evidence type="ECO:0000313" key="2">
    <source>
        <dbReference type="Proteomes" id="UP000240883"/>
    </source>
</evidence>
<dbReference type="Proteomes" id="UP000240883">
    <property type="component" value="Unassembled WGS sequence"/>
</dbReference>
<accession>A0A2T2P4V3</accession>
<keyword evidence="2" id="KW-1185">Reference proteome</keyword>